<sequence length="758" mass="84944">MKASINRGDGFRGVLNYVLDEGKKRTGNKNPEVIAGNVSGRNARDLAKEFAVSRSLRDNVKSPVWHTSLSLPEGERLDSGRWDQAVNLFLKEMKLDTAKHQFIAVRHNDTDKDHVHIIASRIGLDGSLWHGRKDVFNAIEATQTIERELDLTLTAGYFELDKNGNKIKRKTPKKQAKQKEIQMSARTGEAPQRLILQKIIDEAIKAKISVFEFIQQLEIAGVTVRPNVAKTGRLNGFSFVLGGIPFKGSDLGDNYKWSKDSKLKQNIIYEQDKDGGKLIAESERIKQTISAESSKEATADQERKPTSQSITNEDSNKSIDTSRRLSQSSKQNDSGNSGVTRANAEDSTSDSSSDKHDRIRSNENGRNVSGSNAGTRQEQAQKQLEKQHSAARSGFNKWTDTDNHISDLAAPSSSNSNSAKQSPDQLKKIEAWRRQHEILGAESYRITVVDRVSDRTWNIGKNHGEGGKERFYTAEEVEAKIPLLRQKNARGGDIYITPISSKYHFAVIDDVREKTHMMLISDGFKPTLVQESSKDNRQLIFKLPKEVGAHEAAAANKVVFDLNKQHGDPKFSGVVHPFRMAGFSNKKAGRNNAFTKIISRAKEVCSKVSGLLDEMRGELAKQAKIKEVKDFPQFSGDADTNFKREWSKQHGLAEMMVKRGAQGWTHVDYTTLDFRATELLIQQGMSIKEAVEVMKRNSPELESRKWNVEDYAKRTIDKLREKYGEKIEREPMIGGVKLPKSGGDSKVKSQSPRIKKGL</sequence>
<feature type="region of interest" description="Disordered" evidence="1">
    <location>
        <begin position="287"/>
        <end position="426"/>
    </location>
</feature>
<feature type="compositionally biased region" description="Basic and acidic residues" evidence="1">
    <location>
        <begin position="352"/>
        <end position="363"/>
    </location>
</feature>
<protein>
    <submittedName>
        <fullName evidence="4">Relaxase/mobilization nuclease domain-containing protein</fullName>
    </submittedName>
</protein>
<evidence type="ECO:0000313" key="5">
    <source>
        <dbReference type="Proteomes" id="UP000326687"/>
    </source>
</evidence>
<evidence type="ECO:0000259" key="3">
    <source>
        <dbReference type="Pfam" id="PF16793"/>
    </source>
</evidence>
<feature type="compositionally biased region" description="Basic and acidic residues" evidence="1">
    <location>
        <begin position="293"/>
        <end position="305"/>
    </location>
</feature>
<reference evidence="4 5" key="1">
    <citation type="submission" date="2019-09" db="EMBL/GenBank/DDBJ databases">
        <title>Vibrio Fortis S7-72.</title>
        <authorList>
            <person name="Das S.K."/>
        </authorList>
    </citation>
    <scope>NUCLEOTIDE SEQUENCE [LARGE SCALE GENOMIC DNA]</scope>
    <source>
        <strain evidence="4 5">S7-72</strain>
    </source>
</reference>
<dbReference type="InterPro" id="IPR039459">
    <property type="entry name" value="RepB-like_DNA_primase_dom"/>
</dbReference>
<dbReference type="Proteomes" id="UP000326687">
    <property type="component" value="Unassembled WGS sequence"/>
</dbReference>
<evidence type="ECO:0000256" key="1">
    <source>
        <dbReference type="SAM" id="MobiDB-lite"/>
    </source>
</evidence>
<feature type="compositionally biased region" description="Polar residues" evidence="1">
    <location>
        <begin position="324"/>
        <end position="340"/>
    </location>
</feature>
<feature type="region of interest" description="Disordered" evidence="1">
    <location>
        <begin position="733"/>
        <end position="758"/>
    </location>
</feature>
<gene>
    <name evidence="4" type="ORF">F2Z80_25245</name>
</gene>
<organism evidence="4 5">
    <name type="scientific">Vibrio fortis</name>
    <dbReference type="NCBI Taxonomy" id="212667"/>
    <lineage>
        <taxon>Bacteria</taxon>
        <taxon>Pseudomonadati</taxon>
        <taxon>Pseudomonadota</taxon>
        <taxon>Gammaproteobacteria</taxon>
        <taxon>Vibrionales</taxon>
        <taxon>Vibrionaceae</taxon>
        <taxon>Vibrio</taxon>
    </lineage>
</organism>
<feature type="compositionally biased region" description="Polar residues" evidence="1">
    <location>
        <begin position="364"/>
        <end position="382"/>
    </location>
</feature>
<dbReference type="EMBL" id="VXDD01000007">
    <property type="protein sequence ID" value="KAB0299146.1"/>
    <property type="molecule type" value="Genomic_DNA"/>
</dbReference>
<feature type="domain" description="RepB-like DNA primase" evidence="3">
    <location>
        <begin position="457"/>
        <end position="590"/>
    </location>
</feature>
<comment type="caution">
    <text evidence="4">The sequence shown here is derived from an EMBL/GenBank/DDBJ whole genome shotgun (WGS) entry which is preliminary data.</text>
</comment>
<dbReference type="Pfam" id="PF16793">
    <property type="entry name" value="RepB_primase"/>
    <property type="match status" value="1"/>
</dbReference>
<evidence type="ECO:0000259" key="2">
    <source>
        <dbReference type="Pfam" id="PF03432"/>
    </source>
</evidence>
<feature type="compositionally biased region" description="Basic and acidic residues" evidence="1">
    <location>
        <begin position="314"/>
        <end position="323"/>
    </location>
</feature>
<dbReference type="AlphaFoldDB" id="A0A5N3RX72"/>
<proteinExistence type="predicted"/>
<name>A0A5N3RX72_9VIBR</name>
<dbReference type="RefSeq" id="WP_150897774.1">
    <property type="nucleotide sequence ID" value="NZ_VXDD01000007.1"/>
</dbReference>
<evidence type="ECO:0000313" key="4">
    <source>
        <dbReference type="EMBL" id="KAB0299146.1"/>
    </source>
</evidence>
<dbReference type="Pfam" id="PF03432">
    <property type="entry name" value="Relaxase"/>
    <property type="match status" value="1"/>
</dbReference>
<dbReference type="Gene3D" id="3.30.70.1790">
    <property type="entry name" value="RepB DNA-primase, N-terminal domain"/>
    <property type="match status" value="1"/>
</dbReference>
<feature type="domain" description="MobA/VirD2-like nuclease" evidence="2">
    <location>
        <begin position="17"/>
        <end position="150"/>
    </location>
</feature>
<dbReference type="InterPro" id="IPR005094">
    <property type="entry name" value="Endonuclease_MobA/VirD2"/>
</dbReference>
<accession>A0A5N3RX72</accession>
<dbReference type="Gene3D" id="1.10.1240.50">
    <property type="match status" value="1"/>
</dbReference>
<dbReference type="Gene3D" id="3.30.1490.240">
    <property type="entry name" value="RepB DNA-primase, N-terminal domain"/>
    <property type="match status" value="1"/>
</dbReference>